<evidence type="ECO:0000313" key="2">
    <source>
        <dbReference type="EMBL" id="DAD93363.1"/>
    </source>
</evidence>
<feature type="transmembrane region" description="Helical" evidence="1">
    <location>
        <begin position="48"/>
        <end position="70"/>
    </location>
</feature>
<dbReference type="EMBL" id="BK015158">
    <property type="protein sequence ID" value="DAD93363.1"/>
    <property type="molecule type" value="Genomic_DNA"/>
</dbReference>
<reference evidence="2" key="1">
    <citation type="journal article" date="2021" name="Proc. Natl. Acad. Sci. U.S.A.">
        <title>A Catalog of Tens of Thousands of Viruses from Human Metagenomes Reveals Hidden Associations with Chronic Diseases.</title>
        <authorList>
            <person name="Tisza M.J."/>
            <person name="Buck C.B."/>
        </authorList>
    </citation>
    <scope>NUCLEOTIDE SEQUENCE</scope>
    <source>
        <strain evidence="2">CtdtS1</strain>
    </source>
</reference>
<keyword evidence="1" id="KW-0472">Membrane</keyword>
<accession>A0A8S5NGX3</accession>
<protein>
    <submittedName>
        <fullName evidence="2">Zinc-ribbon containing domain protein</fullName>
    </submittedName>
</protein>
<organism evidence="2">
    <name type="scientific">virus sp. ctdtS1</name>
    <dbReference type="NCBI Taxonomy" id="2826808"/>
    <lineage>
        <taxon>Viruses</taxon>
    </lineage>
</organism>
<name>A0A8S5NGX3_9VIRU</name>
<keyword evidence="1" id="KW-1133">Transmembrane helix</keyword>
<proteinExistence type="predicted"/>
<evidence type="ECO:0000256" key="1">
    <source>
        <dbReference type="SAM" id="Phobius"/>
    </source>
</evidence>
<sequence>MEWNKLLNNAWFQGVSCSLIATLIGLAGEEFIQIPWLSTFLSNELNIFAYWLIIIIILTAVLTRLLVWCINRKPEFTKYTQDLLWDYEISWSWHKNKMSKLYHVKNIQIVCPKCHNGVVTSDNPDDPICGICGEHCIITPHVKDIKNYIILKVGRDFPLEKHLVEELAE</sequence>
<feature type="transmembrane region" description="Helical" evidence="1">
    <location>
        <begin position="7"/>
        <end position="28"/>
    </location>
</feature>
<keyword evidence="1" id="KW-0812">Transmembrane</keyword>